<evidence type="ECO:0000259" key="8">
    <source>
        <dbReference type="PROSITE" id="PS50112"/>
    </source>
</evidence>
<keyword evidence="3" id="KW-0808">Transferase</keyword>
<dbReference type="InterPro" id="IPR050736">
    <property type="entry name" value="Sensor_HK_Regulatory"/>
</dbReference>
<dbReference type="InterPro" id="IPR036097">
    <property type="entry name" value="HisK_dim/P_sf"/>
</dbReference>
<dbReference type="Pfam" id="PF00512">
    <property type="entry name" value="HisKA"/>
    <property type="match status" value="1"/>
</dbReference>
<dbReference type="Proteomes" id="UP000291097">
    <property type="component" value="Unassembled WGS sequence"/>
</dbReference>
<dbReference type="Pfam" id="PF13185">
    <property type="entry name" value="GAF_2"/>
    <property type="match status" value="1"/>
</dbReference>
<evidence type="ECO:0000256" key="5">
    <source>
        <dbReference type="ARBA" id="ARBA00023012"/>
    </source>
</evidence>
<dbReference type="InterPro" id="IPR003018">
    <property type="entry name" value="GAF"/>
</dbReference>
<dbReference type="AlphaFoldDB" id="A0A482YIB3"/>
<dbReference type="InterPro" id="IPR005467">
    <property type="entry name" value="His_kinase_dom"/>
</dbReference>
<dbReference type="Pfam" id="PF00989">
    <property type="entry name" value="PAS"/>
    <property type="match status" value="1"/>
</dbReference>
<dbReference type="SMART" id="SM00388">
    <property type="entry name" value="HisKA"/>
    <property type="match status" value="1"/>
</dbReference>
<dbReference type="PROSITE" id="PS50113">
    <property type="entry name" value="PAC"/>
    <property type="match status" value="1"/>
</dbReference>
<dbReference type="EC" id="2.7.13.3" evidence="2"/>
<dbReference type="Gene3D" id="1.10.287.130">
    <property type="match status" value="1"/>
</dbReference>
<dbReference type="InterPro" id="IPR035965">
    <property type="entry name" value="PAS-like_dom_sf"/>
</dbReference>
<dbReference type="InterPro" id="IPR029016">
    <property type="entry name" value="GAF-like_dom_sf"/>
</dbReference>
<dbReference type="InterPro" id="IPR003661">
    <property type="entry name" value="HisK_dim/P_dom"/>
</dbReference>
<dbReference type="Gene3D" id="3.30.450.20">
    <property type="entry name" value="PAS domain"/>
    <property type="match status" value="2"/>
</dbReference>
<proteinExistence type="predicted"/>
<evidence type="ECO:0000256" key="1">
    <source>
        <dbReference type="ARBA" id="ARBA00000085"/>
    </source>
</evidence>
<dbReference type="SMART" id="SM00091">
    <property type="entry name" value="PAS"/>
    <property type="match status" value="2"/>
</dbReference>
<dbReference type="RefSeq" id="WP_130499041.1">
    <property type="nucleotide sequence ID" value="NZ_SHMP01000003.1"/>
</dbReference>
<dbReference type="SMART" id="SM00086">
    <property type="entry name" value="PAC"/>
    <property type="match status" value="2"/>
</dbReference>
<evidence type="ECO:0000313" key="10">
    <source>
        <dbReference type="EMBL" id="RZV11652.1"/>
    </source>
</evidence>
<feature type="domain" description="PAS" evidence="8">
    <location>
        <begin position="126"/>
        <end position="197"/>
    </location>
</feature>
<dbReference type="GO" id="GO:0006355">
    <property type="term" value="P:regulation of DNA-templated transcription"/>
    <property type="evidence" value="ECO:0007669"/>
    <property type="project" value="InterPro"/>
</dbReference>
<dbReference type="SUPFAM" id="SSF55781">
    <property type="entry name" value="GAF domain-like"/>
    <property type="match status" value="1"/>
</dbReference>
<evidence type="ECO:0000259" key="7">
    <source>
        <dbReference type="PROSITE" id="PS50109"/>
    </source>
</evidence>
<gene>
    <name evidence="10" type="ORF">BDK88_0532</name>
</gene>
<organism evidence="10 11">
    <name type="scientific">Natrinema hispanicum</name>
    <dbReference type="NCBI Taxonomy" id="392421"/>
    <lineage>
        <taxon>Archaea</taxon>
        <taxon>Methanobacteriati</taxon>
        <taxon>Methanobacteriota</taxon>
        <taxon>Stenosarchaea group</taxon>
        <taxon>Halobacteria</taxon>
        <taxon>Halobacteriales</taxon>
        <taxon>Natrialbaceae</taxon>
        <taxon>Natrinema</taxon>
    </lineage>
</organism>
<dbReference type="InterPro" id="IPR003594">
    <property type="entry name" value="HATPase_dom"/>
</dbReference>
<dbReference type="InterPro" id="IPR001610">
    <property type="entry name" value="PAC"/>
</dbReference>
<evidence type="ECO:0000259" key="9">
    <source>
        <dbReference type="PROSITE" id="PS50113"/>
    </source>
</evidence>
<dbReference type="PROSITE" id="PS50112">
    <property type="entry name" value="PAS"/>
    <property type="match status" value="2"/>
</dbReference>
<dbReference type="SUPFAM" id="SSF47384">
    <property type="entry name" value="Homodimeric domain of signal transducing histidine kinase"/>
    <property type="match status" value="1"/>
</dbReference>
<keyword evidence="4" id="KW-0418">Kinase</keyword>
<dbReference type="SMART" id="SM00065">
    <property type="entry name" value="GAF"/>
    <property type="match status" value="1"/>
</dbReference>
<dbReference type="PANTHER" id="PTHR43711">
    <property type="entry name" value="TWO-COMPONENT HISTIDINE KINASE"/>
    <property type="match status" value="1"/>
</dbReference>
<dbReference type="GO" id="GO:0000155">
    <property type="term" value="F:phosphorelay sensor kinase activity"/>
    <property type="evidence" value="ECO:0007669"/>
    <property type="project" value="InterPro"/>
</dbReference>
<feature type="domain" description="Histidine kinase" evidence="7">
    <location>
        <begin position="419"/>
        <end position="644"/>
    </location>
</feature>
<dbReference type="Pfam" id="PF02518">
    <property type="entry name" value="HATPase_c"/>
    <property type="match status" value="1"/>
</dbReference>
<dbReference type="InterPro" id="IPR000700">
    <property type="entry name" value="PAS-assoc_C"/>
</dbReference>
<evidence type="ECO:0000256" key="4">
    <source>
        <dbReference type="ARBA" id="ARBA00022777"/>
    </source>
</evidence>
<feature type="domain" description="PAS" evidence="8">
    <location>
        <begin position="5"/>
        <end position="59"/>
    </location>
</feature>
<feature type="domain" description="PAC" evidence="9">
    <location>
        <begin position="82"/>
        <end position="132"/>
    </location>
</feature>
<dbReference type="PANTHER" id="PTHR43711:SF1">
    <property type="entry name" value="HISTIDINE KINASE 1"/>
    <property type="match status" value="1"/>
</dbReference>
<sequence>MPRQSRQRYEAICEASPDAILLVDHDGRITYANARVTDLFGYEPADLLGEPIEILVPESVRDEHIAQRDAYIATPEARPMGVNLELSGQRKDGSKFPVDVSLSPIETDGNREFMAAVRDISEQEALRTKYLTILEAVPDAVLVADAETGEIIEANQQVVELTGYEPDDLVGEPQTVVHPSGEEAAYRELFENHVGSGQSIFTQFPDGSDVYVETKAGGRVPVEINAHVFELQNRQLIAGVFRDVTARKEYERQLQALHTATRWLMEADDNEAIAQLVADAASAILGYEHNVVRLVDETSLRAVAVTEQAETELGERPAYPVDGDSPVSRAYRSGEPIRYDDVRSLEDDHDRGEAHAAMYLPLGEHGVISIVDPETGAFDQSDEDLAFVLSLNAEIALNRLAYERDLERQNERLDEFASVVAHDLRNPLNVAQGLLATAQTEPDLDHLAELDDALDRMAGIIDDVLTMVRCGYDLESIDALAFGDVVTSCWDTVATADASLEIEADGQLFADASRIRNLFENLFRNAVEHGSTSPASNTRQDAVEHGSTSPASNARQDAVEHGGKGVTVTVGLVEDGFYIADDGPGIPPDERDRVLEPGWTTNPDGTGLGLNIVREIAQAHEWDIDVTESAAGGARFEFSGVRTAVGDESVTPSS</sequence>
<dbReference type="CDD" id="cd00082">
    <property type="entry name" value="HisKA"/>
    <property type="match status" value="1"/>
</dbReference>
<dbReference type="SUPFAM" id="SSF55874">
    <property type="entry name" value="ATPase domain of HSP90 chaperone/DNA topoisomerase II/histidine kinase"/>
    <property type="match status" value="1"/>
</dbReference>
<comment type="catalytic activity">
    <reaction evidence="1">
        <text>ATP + protein L-histidine = ADP + protein N-phospho-L-histidine.</text>
        <dbReference type="EC" id="2.7.13.3"/>
    </reaction>
</comment>
<dbReference type="NCBIfam" id="TIGR00229">
    <property type="entry name" value="sensory_box"/>
    <property type="match status" value="2"/>
</dbReference>
<dbReference type="CDD" id="cd00075">
    <property type="entry name" value="HATPase"/>
    <property type="match status" value="1"/>
</dbReference>
<dbReference type="Gene3D" id="3.30.565.10">
    <property type="entry name" value="Histidine kinase-like ATPase, C-terminal domain"/>
    <property type="match status" value="1"/>
</dbReference>
<reference evidence="10 11" key="1">
    <citation type="submission" date="2019-02" db="EMBL/GenBank/DDBJ databases">
        <title>Genomic Encyclopedia of Archaeal and Bacterial Type Strains, Phase II (KMG-II): from individual species to whole genera.</title>
        <authorList>
            <person name="Goeker M."/>
        </authorList>
    </citation>
    <scope>NUCLEOTIDE SEQUENCE [LARGE SCALE GENOMIC DNA]</scope>
    <source>
        <strain evidence="10 11">DSM 18328</strain>
    </source>
</reference>
<accession>A0A482YIB3</accession>
<protein>
    <recommendedName>
        <fullName evidence="2">histidine kinase</fullName>
        <ecNumber evidence="2">2.7.13.3</ecNumber>
    </recommendedName>
</protein>
<evidence type="ECO:0000313" key="11">
    <source>
        <dbReference type="Proteomes" id="UP000291097"/>
    </source>
</evidence>
<feature type="region of interest" description="Disordered" evidence="6">
    <location>
        <begin position="529"/>
        <end position="561"/>
    </location>
</feature>
<evidence type="ECO:0000256" key="6">
    <source>
        <dbReference type="SAM" id="MobiDB-lite"/>
    </source>
</evidence>
<comment type="caution">
    <text evidence="10">The sequence shown here is derived from an EMBL/GenBank/DDBJ whole genome shotgun (WGS) entry which is preliminary data.</text>
</comment>
<dbReference type="CDD" id="cd00130">
    <property type="entry name" value="PAS"/>
    <property type="match status" value="2"/>
</dbReference>
<keyword evidence="5" id="KW-0902">Two-component regulatory system</keyword>
<evidence type="ECO:0000256" key="3">
    <source>
        <dbReference type="ARBA" id="ARBA00022679"/>
    </source>
</evidence>
<dbReference type="EMBL" id="SHMP01000003">
    <property type="protein sequence ID" value="RZV11652.1"/>
    <property type="molecule type" value="Genomic_DNA"/>
</dbReference>
<dbReference type="InterPro" id="IPR000014">
    <property type="entry name" value="PAS"/>
</dbReference>
<name>A0A482YIB3_9EURY</name>
<dbReference type="SMART" id="SM00387">
    <property type="entry name" value="HATPase_c"/>
    <property type="match status" value="1"/>
</dbReference>
<dbReference type="InterPro" id="IPR036890">
    <property type="entry name" value="HATPase_C_sf"/>
</dbReference>
<dbReference type="InterPro" id="IPR013767">
    <property type="entry name" value="PAS_fold"/>
</dbReference>
<dbReference type="OrthoDB" id="8127at2157"/>
<dbReference type="Gene3D" id="3.30.450.40">
    <property type="match status" value="1"/>
</dbReference>
<dbReference type="SUPFAM" id="SSF55785">
    <property type="entry name" value="PYP-like sensor domain (PAS domain)"/>
    <property type="match status" value="2"/>
</dbReference>
<evidence type="ECO:0000256" key="2">
    <source>
        <dbReference type="ARBA" id="ARBA00012438"/>
    </source>
</evidence>
<dbReference type="PROSITE" id="PS50109">
    <property type="entry name" value="HIS_KIN"/>
    <property type="match status" value="1"/>
</dbReference>
<feature type="compositionally biased region" description="Polar residues" evidence="6">
    <location>
        <begin position="530"/>
        <end position="555"/>
    </location>
</feature>
<dbReference type="Pfam" id="PF13426">
    <property type="entry name" value="PAS_9"/>
    <property type="match status" value="1"/>
</dbReference>